<evidence type="ECO:0000259" key="5">
    <source>
        <dbReference type="PROSITE" id="PS51462"/>
    </source>
</evidence>
<dbReference type="PANTHER" id="PTHR43046">
    <property type="entry name" value="GDP-MANNOSE MANNOSYL HYDROLASE"/>
    <property type="match status" value="1"/>
</dbReference>
<dbReference type="PROSITE" id="PS51462">
    <property type="entry name" value="NUDIX"/>
    <property type="match status" value="1"/>
</dbReference>
<evidence type="ECO:0000313" key="7">
    <source>
        <dbReference type="Proteomes" id="UP001165405"/>
    </source>
</evidence>
<name>A0AA41QGF7_9MICO</name>
<dbReference type="PROSITE" id="PS00893">
    <property type="entry name" value="NUDIX_BOX"/>
    <property type="match status" value="1"/>
</dbReference>
<dbReference type="SUPFAM" id="SSF55811">
    <property type="entry name" value="Nudix"/>
    <property type="match status" value="1"/>
</dbReference>
<reference evidence="6" key="1">
    <citation type="submission" date="2022-01" db="EMBL/GenBank/DDBJ databases">
        <title>Antribacter sp. nov., isolated from Guizhou of China.</title>
        <authorList>
            <person name="Chengliang C."/>
            <person name="Ya Z."/>
        </authorList>
    </citation>
    <scope>NUCLEOTIDE SEQUENCE</scope>
    <source>
        <strain evidence="6">KLBMP 9083</strain>
    </source>
</reference>
<dbReference type="InterPro" id="IPR015797">
    <property type="entry name" value="NUDIX_hydrolase-like_dom_sf"/>
</dbReference>
<dbReference type="GO" id="GO:0016787">
    <property type="term" value="F:hydrolase activity"/>
    <property type="evidence" value="ECO:0007669"/>
    <property type="project" value="UniProtKB-KW"/>
</dbReference>
<evidence type="ECO:0000256" key="3">
    <source>
        <dbReference type="ARBA" id="ARBA00022801"/>
    </source>
</evidence>
<dbReference type="InterPro" id="IPR020476">
    <property type="entry name" value="Nudix_hydrolase"/>
</dbReference>
<dbReference type="InterPro" id="IPR020084">
    <property type="entry name" value="NUDIX_hydrolase_CS"/>
</dbReference>
<organism evidence="6 7">
    <name type="scientific">Antribacter soli</name>
    <dbReference type="NCBI Taxonomy" id="2910976"/>
    <lineage>
        <taxon>Bacteria</taxon>
        <taxon>Bacillati</taxon>
        <taxon>Actinomycetota</taxon>
        <taxon>Actinomycetes</taxon>
        <taxon>Micrococcales</taxon>
        <taxon>Promicromonosporaceae</taxon>
        <taxon>Antribacter</taxon>
    </lineage>
</organism>
<accession>A0AA41QGF7</accession>
<evidence type="ECO:0000256" key="1">
    <source>
        <dbReference type="ARBA" id="ARBA00001946"/>
    </source>
</evidence>
<dbReference type="EMBL" id="JAKGSG010000053">
    <property type="protein sequence ID" value="MCF4123003.1"/>
    <property type="molecule type" value="Genomic_DNA"/>
</dbReference>
<comment type="similarity">
    <text evidence="2 4">Belongs to the Nudix hydrolase family.</text>
</comment>
<comment type="cofactor">
    <cofactor evidence="1">
        <name>Mg(2+)</name>
        <dbReference type="ChEBI" id="CHEBI:18420"/>
    </cofactor>
</comment>
<dbReference type="PRINTS" id="PR00502">
    <property type="entry name" value="NUDIXFAMILY"/>
</dbReference>
<dbReference type="Gene3D" id="3.90.79.10">
    <property type="entry name" value="Nucleoside Triphosphate Pyrophosphohydrolase"/>
    <property type="match status" value="1"/>
</dbReference>
<dbReference type="AlphaFoldDB" id="A0AA41QGF7"/>
<sequence>MSTDPTARFATPRVAAGALFATHDAVLLVRKTYGNRWDLPGGYLDIGESPAAACEREVHEELGLKRTARRMLVCDWAPNPGEGDKILYLFDCGTLGDDEDRIVLDRTELDHWQWVPIAEIDHFAIPRLARRVREAHTAWREGTTLYLEHGAPR</sequence>
<keyword evidence="3 4" id="KW-0378">Hydrolase</keyword>
<evidence type="ECO:0000313" key="6">
    <source>
        <dbReference type="EMBL" id="MCF4123003.1"/>
    </source>
</evidence>
<dbReference type="InterPro" id="IPR000086">
    <property type="entry name" value="NUDIX_hydrolase_dom"/>
</dbReference>
<dbReference type="Pfam" id="PF00293">
    <property type="entry name" value="NUDIX"/>
    <property type="match status" value="1"/>
</dbReference>
<protein>
    <submittedName>
        <fullName evidence="6">NUDIX hydrolase</fullName>
    </submittedName>
</protein>
<dbReference type="Proteomes" id="UP001165405">
    <property type="component" value="Unassembled WGS sequence"/>
</dbReference>
<comment type="caution">
    <text evidence="6">The sequence shown here is derived from an EMBL/GenBank/DDBJ whole genome shotgun (WGS) entry which is preliminary data.</text>
</comment>
<dbReference type="RefSeq" id="WP_236090808.1">
    <property type="nucleotide sequence ID" value="NZ_JAKGSG010000053.1"/>
</dbReference>
<evidence type="ECO:0000256" key="4">
    <source>
        <dbReference type="RuleBase" id="RU003476"/>
    </source>
</evidence>
<gene>
    <name evidence="6" type="ORF">L1785_18670</name>
</gene>
<dbReference type="CDD" id="cd18876">
    <property type="entry name" value="NUDIX_Hydrolase"/>
    <property type="match status" value="1"/>
</dbReference>
<keyword evidence="7" id="KW-1185">Reference proteome</keyword>
<proteinExistence type="inferred from homology"/>
<feature type="domain" description="Nudix hydrolase" evidence="5">
    <location>
        <begin position="11"/>
        <end position="137"/>
    </location>
</feature>
<dbReference type="PANTHER" id="PTHR43046:SF14">
    <property type="entry name" value="MUTT_NUDIX FAMILY PROTEIN"/>
    <property type="match status" value="1"/>
</dbReference>
<evidence type="ECO:0000256" key="2">
    <source>
        <dbReference type="ARBA" id="ARBA00005582"/>
    </source>
</evidence>